<proteinExistence type="predicted"/>
<organism evidence="1 2">
    <name type="scientific">Carex littledalei</name>
    <dbReference type="NCBI Taxonomy" id="544730"/>
    <lineage>
        <taxon>Eukaryota</taxon>
        <taxon>Viridiplantae</taxon>
        <taxon>Streptophyta</taxon>
        <taxon>Embryophyta</taxon>
        <taxon>Tracheophyta</taxon>
        <taxon>Spermatophyta</taxon>
        <taxon>Magnoliopsida</taxon>
        <taxon>Liliopsida</taxon>
        <taxon>Poales</taxon>
        <taxon>Cyperaceae</taxon>
        <taxon>Cyperoideae</taxon>
        <taxon>Cariceae</taxon>
        <taxon>Carex</taxon>
        <taxon>Carex subgen. Euthyceras</taxon>
    </lineage>
</organism>
<accession>A0A833RIC0</accession>
<dbReference type="SUPFAM" id="SSF50814">
    <property type="entry name" value="Lipocalins"/>
    <property type="match status" value="1"/>
</dbReference>
<dbReference type="InterPro" id="IPR012674">
    <property type="entry name" value="Calycin"/>
</dbReference>
<evidence type="ECO:0000313" key="1">
    <source>
        <dbReference type="EMBL" id="KAF3340428.1"/>
    </source>
</evidence>
<dbReference type="OrthoDB" id="1929023at2759"/>
<dbReference type="PANTHER" id="PTHR36025">
    <property type="entry name" value="DIHYDROOROTATE DEHYDROGENASE (DUF3598)"/>
    <property type="match status" value="1"/>
</dbReference>
<sequence>MFVKSYRGPKKSTWHAVIVWRGNTPERTIRSGLSLLFSISFTKNKRSQKHASMQPQCLYACGNLTSPRLLPHSYHRRLDLIPIGGISIADGKCRGGHLKAKRKENIWSVDNDLAEKAALREKKRRDGAKRRGRRNLSGRKEKLDSRILVSGPMLVELETVLQTQEPVIRPAWDTFTSSISGIWKGVGAVFSPITAEMDPISVNNQRENLYDCYTLSRIEKASADEDGSYSRGPVEISVGEYDERNYFLSPTFKFEQCLVKGCHKRLRVVHTIAFNEGGANIDVIRVAVYEEQWVSPSNLDLADEGTFDLKPFSQRKRTHPSELTGSWKVFEVSATPIFTISDLDSSNTSGSPFVYFCTESLKKRSLPESSFEEQELRDMQDVTILWLPGGVTGYVDVNNEGVLCIGVSWYSDEGINLVMERDYGTDGKLREGRCKSEVKRRWNEPPPM</sequence>
<name>A0A833RIC0_9POAL</name>
<evidence type="ECO:0008006" key="3">
    <source>
        <dbReference type="Google" id="ProtNLM"/>
    </source>
</evidence>
<comment type="caution">
    <text evidence="1">The sequence shown here is derived from an EMBL/GenBank/DDBJ whole genome shotgun (WGS) entry which is preliminary data.</text>
</comment>
<dbReference type="EMBL" id="SWLB01000003">
    <property type="protein sequence ID" value="KAF3340428.1"/>
    <property type="molecule type" value="Genomic_DNA"/>
</dbReference>
<keyword evidence="2" id="KW-1185">Reference proteome</keyword>
<dbReference type="PANTHER" id="PTHR36025:SF1">
    <property type="entry name" value="DIHYDROOROTATE DEHYDROGENASE (DUF3598)"/>
    <property type="match status" value="1"/>
</dbReference>
<gene>
    <name evidence="1" type="ORF">FCM35_KLT16199</name>
</gene>
<protein>
    <recommendedName>
        <fullName evidence="3">Calycin-like protein</fullName>
    </recommendedName>
</protein>
<dbReference type="Proteomes" id="UP000623129">
    <property type="component" value="Unassembled WGS sequence"/>
</dbReference>
<dbReference type="AlphaFoldDB" id="A0A833RIC0"/>
<reference evidence="1" key="1">
    <citation type="submission" date="2020-01" db="EMBL/GenBank/DDBJ databases">
        <title>Genome sequence of Kobresia littledalei, the first chromosome-level genome in the family Cyperaceae.</title>
        <authorList>
            <person name="Qu G."/>
        </authorList>
    </citation>
    <scope>NUCLEOTIDE SEQUENCE</scope>
    <source>
        <strain evidence="1">C.B.Clarke</strain>
        <tissue evidence="1">Leaf</tissue>
    </source>
</reference>
<evidence type="ECO:0000313" key="2">
    <source>
        <dbReference type="Proteomes" id="UP000623129"/>
    </source>
</evidence>